<dbReference type="Pfam" id="PF23838">
    <property type="entry name" value="DUF7208"/>
    <property type="match status" value="1"/>
</dbReference>
<dbReference type="Proteomes" id="UP000294673">
    <property type="component" value="Segment"/>
</dbReference>
<evidence type="ECO:0000313" key="1">
    <source>
        <dbReference type="EMBL" id="QBO63825.1"/>
    </source>
</evidence>
<protein>
    <recommendedName>
        <fullName evidence="3">Virion structural protein</fullName>
    </recommendedName>
</protein>
<sequence length="294" mass="32858">MASTQIRATDRIVRTIIGGQVQTNLTLGLPHAWEEHSTLNEKLQIQSKVYPEGNPAVRYFCIGNQGHEFIRNANGIPSSMPIAHEASDLSPWKIKPFVMREVGNDLTTDERAKFGLRRIETLESGKKYICYYGRRIDFDNVVRSMRYTKYVDGVAQTIEWHPTDKNLNPTRPDIPTTGILVATGEYYDYSCKVSLVWTPWDINEYLNVAKLTEGGEEYAVISEIGMVSAGDKIVRADDGQGSAFDMNEIVGAQVTDLISTYHNLYTTNDTLTLKYDLGALEARKAGPTGAEILP</sequence>
<dbReference type="EMBL" id="MK327938">
    <property type="protein sequence ID" value="QBO63825.1"/>
    <property type="molecule type" value="Genomic_DNA"/>
</dbReference>
<gene>
    <name evidence="1" type="ORF">Goslar_00032</name>
</gene>
<name>A0A482GMW3_BPGOS</name>
<accession>A0A482GMW3</accession>
<organismHost>
    <name type="scientific">Escherichia coli</name>
    <dbReference type="NCBI Taxonomy" id="562"/>
</organismHost>
<proteinExistence type="predicted"/>
<organism evidence="1 2">
    <name type="scientific">Escherichia phage vB_EcoM_Goslar</name>
    <dbReference type="NCBI Taxonomy" id="2502409"/>
    <lineage>
        <taxon>Viruses</taxon>
        <taxon>Duplodnaviria</taxon>
        <taxon>Heunggongvirae</taxon>
        <taxon>Uroviricota</taxon>
        <taxon>Caudoviricetes</taxon>
        <taxon>Chimalliviridae</taxon>
        <taxon>Goslarvirus</taxon>
        <taxon>Goslarvirus goslar</taxon>
    </lineage>
</organism>
<reference evidence="1 2" key="1">
    <citation type="submission" date="2018-12" db="EMBL/GenBank/DDBJ databases">
        <title>Still something new to discover - new insights into E. coli phage diversity and taxonomy.</title>
        <authorList>
            <person name="Korf I.H.E."/>
            <person name="Adriaennsens E."/>
            <person name="Dreiseikelmann B."/>
            <person name="Kropinski A."/>
            <person name="Nimtz M."/>
            <person name="Meier-Kolthoff J.P."/>
            <person name="Rohde M."/>
            <person name="van Raaij M."/>
            <person name="Wittmann J."/>
        </authorList>
    </citation>
    <scope>NUCLEOTIDE SEQUENCE [LARGE SCALE GENOMIC DNA]</scope>
</reference>
<evidence type="ECO:0000313" key="2">
    <source>
        <dbReference type="Proteomes" id="UP000294673"/>
    </source>
</evidence>
<dbReference type="InterPro" id="IPR055632">
    <property type="entry name" value="DUF7208"/>
</dbReference>
<evidence type="ECO:0008006" key="3">
    <source>
        <dbReference type="Google" id="ProtNLM"/>
    </source>
</evidence>
<keyword evidence="2" id="KW-1185">Reference proteome</keyword>